<accession>A0A1F5MFB9</accession>
<comment type="caution">
    <text evidence="2">The sequence shown here is derived from an EMBL/GenBank/DDBJ whole genome shotgun (WGS) entry which is preliminary data.</text>
</comment>
<dbReference type="GO" id="GO:0004222">
    <property type="term" value="F:metalloendopeptidase activity"/>
    <property type="evidence" value="ECO:0007669"/>
    <property type="project" value="TreeGrafter"/>
</dbReference>
<dbReference type="InterPro" id="IPR011055">
    <property type="entry name" value="Dup_hybrid_motif"/>
</dbReference>
<reference evidence="2 3" key="1">
    <citation type="journal article" date="2016" name="Nat. Commun.">
        <title>Thousands of microbial genomes shed light on interconnected biogeochemical processes in an aquifer system.</title>
        <authorList>
            <person name="Anantharaman K."/>
            <person name="Brown C.T."/>
            <person name="Hug L.A."/>
            <person name="Sharon I."/>
            <person name="Castelle C.J."/>
            <person name="Probst A.J."/>
            <person name="Thomas B.C."/>
            <person name="Singh A."/>
            <person name="Wilkins M.J."/>
            <person name="Karaoz U."/>
            <person name="Brodie E.L."/>
            <person name="Williams K.H."/>
            <person name="Hubbard S.S."/>
            <person name="Banfield J.F."/>
        </authorList>
    </citation>
    <scope>NUCLEOTIDE SEQUENCE [LARGE SCALE GENOMIC DNA]</scope>
</reference>
<dbReference type="Proteomes" id="UP000183317">
    <property type="component" value="Unassembled WGS sequence"/>
</dbReference>
<dbReference type="InterPro" id="IPR050570">
    <property type="entry name" value="Cell_wall_metabolism_enzyme"/>
</dbReference>
<evidence type="ECO:0000313" key="3">
    <source>
        <dbReference type="Proteomes" id="UP000183317"/>
    </source>
</evidence>
<evidence type="ECO:0000259" key="1">
    <source>
        <dbReference type="Pfam" id="PF01551"/>
    </source>
</evidence>
<name>A0A1F5MFB9_9BACT</name>
<proteinExistence type="predicted"/>
<organism evidence="2 3">
    <name type="scientific">Candidatus Daviesbacteria bacterium RIFCSPLOWO2_02_FULL_36_8</name>
    <dbReference type="NCBI Taxonomy" id="1797793"/>
    <lineage>
        <taxon>Bacteria</taxon>
        <taxon>Candidatus Daviesiibacteriota</taxon>
    </lineage>
</organism>
<gene>
    <name evidence="2" type="ORF">A3J13_02075</name>
</gene>
<dbReference type="CDD" id="cd12797">
    <property type="entry name" value="M23_peptidase"/>
    <property type="match status" value="1"/>
</dbReference>
<dbReference type="InterPro" id="IPR016047">
    <property type="entry name" value="M23ase_b-sheet_dom"/>
</dbReference>
<dbReference type="SUPFAM" id="SSF51261">
    <property type="entry name" value="Duplicated hybrid motif"/>
    <property type="match status" value="1"/>
</dbReference>
<dbReference type="PANTHER" id="PTHR21666">
    <property type="entry name" value="PEPTIDASE-RELATED"/>
    <property type="match status" value="1"/>
</dbReference>
<dbReference type="EMBL" id="MFDU01000050">
    <property type="protein sequence ID" value="OGE64058.1"/>
    <property type="molecule type" value="Genomic_DNA"/>
</dbReference>
<dbReference type="Pfam" id="PF01551">
    <property type="entry name" value="Peptidase_M23"/>
    <property type="match status" value="1"/>
</dbReference>
<dbReference type="PANTHER" id="PTHR21666:SF270">
    <property type="entry name" value="MUREIN HYDROLASE ACTIVATOR ENVC"/>
    <property type="match status" value="1"/>
</dbReference>
<evidence type="ECO:0000313" key="2">
    <source>
        <dbReference type="EMBL" id="OGE64058.1"/>
    </source>
</evidence>
<dbReference type="Gene3D" id="2.70.70.10">
    <property type="entry name" value="Glucose Permease (Domain IIA)"/>
    <property type="match status" value="1"/>
</dbReference>
<dbReference type="AlphaFoldDB" id="A0A1F5MFB9"/>
<feature type="domain" description="M23ase beta-sheet core" evidence="1">
    <location>
        <begin position="69"/>
        <end position="163"/>
    </location>
</feature>
<protein>
    <recommendedName>
        <fullName evidence="1">M23ase beta-sheet core domain-containing protein</fullName>
    </recommendedName>
</protein>
<sequence>MKKIIWFTVGFIIFNFLGYYPTFSIPPLKKSEVFAQTEEQKGIVIPLSFSKPLILPHPGYFSTHFSNWHPGIDIATGLEMPIHPIIDGLVIEAGYDIFGLGNYVSVAHENGFSSKYAHMGKIYVKAGQKVTADNILGEVGLTGHTSGPHTHLEITHNGTWIDPEKLLPELPDFPKNEYLVKK</sequence>